<dbReference type="EC" id="4.4.1.13" evidence="2"/>
<sequence length="400" mass="44452">MTYDFTTVQNRRGQGSSKWQAMDEAAPHHGPEAVPFSVADMEFATAPEIVAALHELCDSTVLGYTVPTSNYLHTVCQWQRQRHSWDVDSSWIVTSPGVVPALGYGIEAATAPGDQVIIQPPVYYPFSEVIEQTGRKVARNPLRLTQAGYQLDLEGFEALCKDPATTAFILCNPHNPVGRVWSREELTSIADICAAHGVTVIADEIHGDLILDGYEHFCFGRLLKKRPALKSIVCTAPSKTFNLAGLQCSNIFIPDQELRERFAAAAKNAGVWNLNCFAYRACEAAYRQGSPWLRELLQVIQRNYDLVKEHMTNSWPKSWVAPLEGTYLAWIDLRFTGATAQELEQAMQAHDLFFDEGAIFGLEGEGFERWNLACPTSLILEALPRLDVALRDLCACDALS</sequence>
<dbReference type="PANTHER" id="PTHR43525">
    <property type="entry name" value="PROTEIN MALY"/>
    <property type="match status" value="1"/>
</dbReference>
<evidence type="ECO:0000256" key="1">
    <source>
        <dbReference type="ARBA" id="ARBA00001933"/>
    </source>
</evidence>
<dbReference type="GO" id="GO:0030170">
    <property type="term" value="F:pyridoxal phosphate binding"/>
    <property type="evidence" value="ECO:0007669"/>
    <property type="project" value="InterPro"/>
</dbReference>
<evidence type="ECO:0000256" key="4">
    <source>
        <dbReference type="ARBA" id="ARBA00023239"/>
    </source>
</evidence>
<name>A0A4V3RR18_9ACTN</name>
<comment type="similarity">
    <text evidence="5">Belongs to the class-II pyridoxal-phosphate-dependent aminotransferase family. MalY/PatB cystathionine beta-lyase subfamily.</text>
</comment>
<dbReference type="RefSeq" id="WP_136012803.1">
    <property type="nucleotide sequence ID" value="NZ_SRYE01000004.1"/>
</dbReference>
<comment type="cofactor">
    <cofactor evidence="1">
        <name>pyridoxal 5'-phosphate</name>
        <dbReference type="ChEBI" id="CHEBI:597326"/>
    </cofactor>
</comment>
<dbReference type="GO" id="GO:0008483">
    <property type="term" value="F:transaminase activity"/>
    <property type="evidence" value="ECO:0007669"/>
    <property type="project" value="UniProtKB-KW"/>
</dbReference>
<keyword evidence="8" id="KW-0808">Transferase</keyword>
<evidence type="ECO:0000313" key="9">
    <source>
        <dbReference type="Proteomes" id="UP000310263"/>
    </source>
</evidence>
<reference evidence="8 9" key="1">
    <citation type="submission" date="2019-04" db="EMBL/GenBank/DDBJ databases">
        <title>Microbes associate with the intestines of laboratory mice.</title>
        <authorList>
            <person name="Navarre W."/>
            <person name="Wong E."/>
            <person name="Huang K."/>
            <person name="Tropini C."/>
            <person name="Ng K."/>
            <person name="Yu B."/>
        </authorList>
    </citation>
    <scope>NUCLEOTIDE SEQUENCE [LARGE SCALE GENOMIC DNA]</scope>
    <source>
        <strain evidence="8 9">NM07_P-09</strain>
    </source>
</reference>
<dbReference type="InterPro" id="IPR004839">
    <property type="entry name" value="Aminotransferase_I/II_large"/>
</dbReference>
<protein>
    <recommendedName>
        <fullName evidence="2">cysteine-S-conjugate beta-lyase</fullName>
        <ecNumber evidence="2">4.4.1.13</ecNumber>
    </recommendedName>
</protein>
<keyword evidence="3" id="KW-0663">Pyridoxal phosphate</keyword>
<dbReference type="OrthoDB" id="3224382at2"/>
<dbReference type="PANTHER" id="PTHR43525:SF1">
    <property type="entry name" value="PROTEIN MALY"/>
    <property type="match status" value="1"/>
</dbReference>
<evidence type="ECO:0000256" key="5">
    <source>
        <dbReference type="ARBA" id="ARBA00037974"/>
    </source>
</evidence>
<dbReference type="SUPFAM" id="SSF53383">
    <property type="entry name" value="PLP-dependent transferases"/>
    <property type="match status" value="1"/>
</dbReference>
<dbReference type="Gene3D" id="3.40.640.10">
    <property type="entry name" value="Type I PLP-dependent aspartate aminotransferase-like (Major domain)"/>
    <property type="match status" value="1"/>
</dbReference>
<accession>A0A4V3RR18</accession>
<dbReference type="Gene3D" id="3.90.1150.10">
    <property type="entry name" value="Aspartate Aminotransferase, domain 1"/>
    <property type="match status" value="1"/>
</dbReference>
<gene>
    <name evidence="8" type="ORF">E5334_06585</name>
</gene>
<feature type="domain" description="Aminotransferase class I/classII large" evidence="7">
    <location>
        <begin position="34"/>
        <end position="379"/>
    </location>
</feature>
<proteinExistence type="inferred from homology"/>
<keyword evidence="8" id="KW-0032">Aminotransferase</keyword>
<dbReference type="Pfam" id="PF00155">
    <property type="entry name" value="Aminotran_1_2"/>
    <property type="match status" value="1"/>
</dbReference>
<dbReference type="InterPro" id="IPR015424">
    <property type="entry name" value="PyrdxlP-dep_Trfase"/>
</dbReference>
<feature type="compositionally biased region" description="Polar residues" evidence="6">
    <location>
        <begin position="1"/>
        <end position="19"/>
    </location>
</feature>
<dbReference type="InterPro" id="IPR051798">
    <property type="entry name" value="Class-II_PLP-Dep_Aminotrans"/>
</dbReference>
<evidence type="ECO:0000256" key="3">
    <source>
        <dbReference type="ARBA" id="ARBA00022898"/>
    </source>
</evidence>
<comment type="caution">
    <text evidence="8">The sequence shown here is derived from an EMBL/GenBank/DDBJ whole genome shotgun (WGS) entry which is preliminary data.</text>
</comment>
<dbReference type="GO" id="GO:0047804">
    <property type="term" value="F:cysteine-S-conjugate beta-lyase activity"/>
    <property type="evidence" value="ECO:0007669"/>
    <property type="project" value="UniProtKB-EC"/>
</dbReference>
<dbReference type="Proteomes" id="UP000310263">
    <property type="component" value="Unassembled WGS sequence"/>
</dbReference>
<dbReference type="InterPro" id="IPR015422">
    <property type="entry name" value="PyrdxlP-dep_Trfase_small"/>
</dbReference>
<organism evidence="8 9">
    <name type="scientific">Muricaecibacterium torontonense</name>
    <dbReference type="NCBI Taxonomy" id="3032871"/>
    <lineage>
        <taxon>Bacteria</taxon>
        <taxon>Bacillati</taxon>
        <taxon>Actinomycetota</taxon>
        <taxon>Coriobacteriia</taxon>
        <taxon>Coriobacteriales</taxon>
        <taxon>Atopobiaceae</taxon>
        <taxon>Muricaecibacterium</taxon>
    </lineage>
</organism>
<keyword evidence="4" id="KW-0456">Lyase</keyword>
<evidence type="ECO:0000313" key="8">
    <source>
        <dbReference type="EMBL" id="TGY61670.1"/>
    </source>
</evidence>
<dbReference type="InterPro" id="IPR015421">
    <property type="entry name" value="PyrdxlP-dep_Trfase_major"/>
</dbReference>
<dbReference type="AlphaFoldDB" id="A0A4V3RR18"/>
<evidence type="ECO:0000256" key="6">
    <source>
        <dbReference type="SAM" id="MobiDB-lite"/>
    </source>
</evidence>
<dbReference type="NCBIfam" id="TIGR04350">
    <property type="entry name" value="C_S_lyase_PatB"/>
    <property type="match status" value="1"/>
</dbReference>
<dbReference type="CDD" id="cd00609">
    <property type="entry name" value="AAT_like"/>
    <property type="match status" value="1"/>
</dbReference>
<feature type="region of interest" description="Disordered" evidence="6">
    <location>
        <begin position="1"/>
        <end position="27"/>
    </location>
</feature>
<keyword evidence="9" id="KW-1185">Reference proteome</keyword>
<evidence type="ECO:0000259" key="7">
    <source>
        <dbReference type="Pfam" id="PF00155"/>
    </source>
</evidence>
<dbReference type="InterPro" id="IPR027619">
    <property type="entry name" value="C-S_lyase_PatB-like"/>
</dbReference>
<evidence type="ECO:0000256" key="2">
    <source>
        <dbReference type="ARBA" id="ARBA00012224"/>
    </source>
</evidence>
<dbReference type="EMBL" id="SRYE01000004">
    <property type="protein sequence ID" value="TGY61670.1"/>
    <property type="molecule type" value="Genomic_DNA"/>
</dbReference>